<organism evidence="1 3">
    <name type="scientific">Heyndrickxia ginsengihumi</name>
    <dbReference type="NCBI Taxonomy" id="363870"/>
    <lineage>
        <taxon>Bacteria</taxon>
        <taxon>Bacillati</taxon>
        <taxon>Bacillota</taxon>
        <taxon>Bacilli</taxon>
        <taxon>Bacillales</taxon>
        <taxon>Bacillaceae</taxon>
        <taxon>Heyndrickxia</taxon>
    </lineage>
</organism>
<evidence type="ECO:0000313" key="1">
    <source>
        <dbReference type="EMBL" id="KHD85670.1"/>
    </source>
</evidence>
<name>A0A0A6VBQ6_9BACI</name>
<dbReference type="EMBL" id="JAAIWK010000017">
    <property type="protein sequence ID" value="NEY20519.1"/>
    <property type="molecule type" value="Genomic_DNA"/>
</dbReference>
<dbReference type="Pfam" id="PF17356">
    <property type="entry name" value="PBSX_XtrA"/>
    <property type="match status" value="1"/>
</dbReference>
<accession>A0A0A6VBQ6</accession>
<comment type="caution">
    <text evidence="1">The sequence shown here is derived from an EMBL/GenBank/DDBJ whole genome shotgun (WGS) entry which is preliminary data.</text>
</comment>
<dbReference type="Proteomes" id="UP000030588">
    <property type="component" value="Unassembled WGS sequence"/>
</dbReference>
<evidence type="ECO:0000313" key="2">
    <source>
        <dbReference type="EMBL" id="NEY20519.1"/>
    </source>
</evidence>
<sequence>MAKRIKEVDLLDDMTIKQALEPDKVVVVVLDGKRGIVRKCEAVEHGETIVETINGKFKKVHFHESELA</sequence>
<dbReference type="STRING" id="363870.NG54_07835"/>
<dbReference type="Proteomes" id="UP000476934">
    <property type="component" value="Unassembled WGS sequence"/>
</dbReference>
<reference evidence="2 4" key="2">
    <citation type="submission" date="2020-02" db="EMBL/GenBank/DDBJ databases">
        <authorList>
            <person name="Feng H."/>
        </authorList>
    </citation>
    <scope>NUCLEOTIDE SEQUENCE [LARGE SCALE GENOMIC DNA]</scope>
    <source>
        <strain evidence="2 4">Gsoil 114</strain>
    </source>
</reference>
<dbReference type="EMBL" id="JRUN01000018">
    <property type="protein sequence ID" value="KHD85670.1"/>
    <property type="molecule type" value="Genomic_DNA"/>
</dbReference>
<reference evidence="1" key="1">
    <citation type="submission" date="2014-10" db="EMBL/GenBank/DDBJ databases">
        <title>Draft genome of phytase producing Bacillus ginsengihumi strain M2.11.</title>
        <authorList>
            <person name="Toymentseva A."/>
            <person name="Boulygina E.A."/>
            <person name="Kazakov S.V."/>
            <person name="Kayumov I."/>
            <person name="Suleimanova A.D."/>
            <person name="Mardanova A.M."/>
            <person name="Maria S.N."/>
            <person name="Sergey M.Y."/>
            <person name="Sharipova M.R."/>
        </authorList>
    </citation>
    <scope>NUCLEOTIDE SEQUENCE [LARGE SCALE GENOMIC DNA]</scope>
    <source>
        <strain evidence="1">M2.11</strain>
    </source>
</reference>
<gene>
    <name evidence="2" type="ORF">G4D61_11185</name>
    <name evidence="1" type="ORF">NG54_07835</name>
</gene>
<evidence type="ECO:0000313" key="3">
    <source>
        <dbReference type="Proteomes" id="UP000030588"/>
    </source>
</evidence>
<dbReference type="AlphaFoldDB" id="A0A0A6VBQ6"/>
<proteinExistence type="predicted"/>
<protein>
    <submittedName>
        <fullName evidence="1">Terminase</fullName>
    </submittedName>
</protein>
<keyword evidence="4" id="KW-1185">Reference proteome</keyword>
<dbReference type="InterPro" id="IPR035530">
    <property type="entry name" value="PBSX_XtrA"/>
</dbReference>
<evidence type="ECO:0000313" key="4">
    <source>
        <dbReference type="Proteomes" id="UP000476934"/>
    </source>
</evidence>
<dbReference type="RefSeq" id="WP_035354166.1">
    <property type="nucleotide sequence ID" value="NZ_JAAIWK010000017.1"/>
</dbReference>
<reference evidence="2 4" key="3">
    <citation type="submission" date="2020-03" db="EMBL/GenBank/DDBJ databases">
        <title>Bacillus aquiflavi sp. nov., isolated from yellow water of strong flavor Chinese baijiu in Yibin region of China.</title>
        <authorList>
            <person name="Xie J."/>
        </authorList>
    </citation>
    <scope>NUCLEOTIDE SEQUENCE [LARGE SCALE GENOMIC DNA]</scope>
    <source>
        <strain evidence="2 4">Gsoil 114</strain>
    </source>
</reference>
<dbReference type="OrthoDB" id="2895694at2"/>